<reference evidence="6 7" key="1">
    <citation type="submission" date="2024-06" db="EMBL/GenBank/DDBJ databases">
        <authorList>
            <person name="Chen R.Y."/>
        </authorList>
    </citation>
    <scope>NUCLEOTIDE SEQUENCE [LARGE SCALE GENOMIC DNA]</scope>
    <source>
        <strain evidence="6 7">D2</strain>
    </source>
</reference>
<evidence type="ECO:0000256" key="4">
    <source>
        <dbReference type="ARBA" id="ARBA00022764"/>
    </source>
</evidence>
<dbReference type="Pfam" id="PF07813">
    <property type="entry name" value="LTXXQ"/>
    <property type="match status" value="1"/>
</dbReference>
<dbReference type="CDD" id="cd09916">
    <property type="entry name" value="CpxP_like"/>
    <property type="match status" value="1"/>
</dbReference>
<comment type="caution">
    <text evidence="6">The sequence shown here is derived from an EMBL/GenBank/DDBJ whole genome shotgun (WGS) entry which is preliminary data.</text>
</comment>
<keyword evidence="4" id="KW-0574">Periplasm</keyword>
<dbReference type="PANTHER" id="PTHR38102:SF1">
    <property type="entry name" value="PERIPLASMIC CHAPERONE SPY"/>
    <property type="match status" value="1"/>
</dbReference>
<dbReference type="RefSeq" id="WP_350403485.1">
    <property type="nucleotide sequence ID" value="NZ_JBELOE010000302.1"/>
</dbReference>
<name>A0ABV1RNW0_9ALTE</name>
<keyword evidence="7" id="KW-1185">Reference proteome</keyword>
<dbReference type="PIRSF" id="PIRSF034445">
    <property type="entry name" value="CpxP_Spy"/>
    <property type="match status" value="1"/>
</dbReference>
<evidence type="ECO:0000256" key="1">
    <source>
        <dbReference type="ARBA" id="ARBA00004418"/>
    </source>
</evidence>
<dbReference type="EMBL" id="JBELOE010000302">
    <property type="protein sequence ID" value="MER2494441.1"/>
    <property type="molecule type" value="Genomic_DNA"/>
</dbReference>
<gene>
    <name evidence="6" type="ORF">ABS311_21440</name>
</gene>
<dbReference type="InterPro" id="IPR052211">
    <property type="entry name" value="Cpx_auxiliary_protein"/>
</dbReference>
<accession>A0ABV1RNW0</accession>
<feature type="signal peptide" evidence="5">
    <location>
        <begin position="1"/>
        <end position="28"/>
    </location>
</feature>
<evidence type="ECO:0000313" key="6">
    <source>
        <dbReference type="EMBL" id="MER2494441.1"/>
    </source>
</evidence>
<comment type="subcellular location">
    <subcellularLocation>
        <location evidence="1">Periplasm</location>
    </subcellularLocation>
</comment>
<sequence length="165" mass="18982">MQINLNKLAKVFVPVVLGFALVSQSAFAGKGEYDGERKHKRGGHSEIHFIMKKLDLTEQQKEQIKSIKASNQAQRESLKEDLKTFHQELRNLVISDNYSEEAAYALVAQYQSQLNDKLVLSATMRNQIRAVLTTEQQAKFDKIMAHMKKRKHKKHHAHKKSRDGE</sequence>
<comment type="similarity">
    <text evidence="2">Belongs to the CpxP/Spy family.</text>
</comment>
<dbReference type="Gene3D" id="1.20.120.1490">
    <property type="match status" value="1"/>
</dbReference>
<dbReference type="Proteomes" id="UP001467690">
    <property type="component" value="Unassembled WGS sequence"/>
</dbReference>
<evidence type="ECO:0000256" key="3">
    <source>
        <dbReference type="ARBA" id="ARBA00022729"/>
    </source>
</evidence>
<keyword evidence="3 5" id="KW-0732">Signal</keyword>
<protein>
    <submittedName>
        <fullName evidence="6">Spy/CpxP family protein refolding chaperone</fullName>
    </submittedName>
</protein>
<feature type="chain" id="PRO_5046003483" evidence="5">
    <location>
        <begin position="29"/>
        <end position="165"/>
    </location>
</feature>
<organism evidence="6 7">
    <name type="scientific">Catenovulum sediminis</name>
    <dbReference type="NCBI Taxonomy" id="1740262"/>
    <lineage>
        <taxon>Bacteria</taxon>
        <taxon>Pseudomonadati</taxon>
        <taxon>Pseudomonadota</taxon>
        <taxon>Gammaproteobacteria</taxon>
        <taxon>Alteromonadales</taxon>
        <taxon>Alteromonadaceae</taxon>
        <taxon>Catenovulum</taxon>
    </lineage>
</organism>
<evidence type="ECO:0000256" key="5">
    <source>
        <dbReference type="SAM" id="SignalP"/>
    </source>
</evidence>
<dbReference type="PANTHER" id="PTHR38102">
    <property type="entry name" value="PERIPLASMIC CHAPERONE SPY"/>
    <property type="match status" value="1"/>
</dbReference>
<proteinExistence type="inferred from homology"/>
<evidence type="ECO:0000256" key="2">
    <source>
        <dbReference type="ARBA" id="ARBA00008441"/>
    </source>
</evidence>
<evidence type="ECO:0000313" key="7">
    <source>
        <dbReference type="Proteomes" id="UP001467690"/>
    </source>
</evidence>
<dbReference type="InterPro" id="IPR012899">
    <property type="entry name" value="LTXXQ"/>
</dbReference>